<comment type="similarity">
    <text evidence="1 9">Belongs to the peptidase M3 family.</text>
</comment>
<keyword evidence="13" id="KW-1185">Reference proteome</keyword>
<dbReference type="InterPro" id="IPR001567">
    <property type="entry name" value="Pept_M3A_M3B_dom"/>
</dbReference>
<protein>
    <recommendedName>
        <fullName evidence="8">oligopeptidase A</fullName>
        <ecNumber evidence="8">3.4.24.70</ecNumber>
    </recommendedName>
</protein>
<dbReference type="CDD" id="cd06456">
    <property type="entry name" value="M3A_DCP"/>
    <property type="match status" value="1"/>
</dbReference>
<dbReference type="SUPFAM" id="SSF55486">
    <property type="entry name" value="Metalloproteases ('zincins'), catalytic domain"/>
    <property type="match status" value="1"/>
</dbReference>
<evidence type="ECO:0000256" key="1">
    <source>
        <dbReference type="ARBA" id="ARBA00006040"/>
    </source>
</evidence>
<evidence type="ECO:0000256" key="5">
    <source>
        <dbReference type="ARBA" id="ARBA00022833"/>
    </source>
</evidence>
<evidence type="ECO:0000259" key="10">
    <source>
        <dbReference type="Pfam" id="PF01432"/>
    </source>
</evidence>
<dbReference type="Gene3D" id="1.10.1370.10">
    <property type="entry name" value="Neurolysin, domain 3"/>
    <property type="match status" value="1"/>
</dbReference>
<keyword evidence="3 9" id="KW-0479">Metal-binding</keyword>
<feature type="domain" description="Oligopeptidase A N-terminal" evidence="11">
    <location>
        <begin position="31"/>
        <end position="146"/>
    </location>
</feature>
<comment type="cofactor">
    <cofactor evidence="9">
        <name>Zn(2+)</name>
        <dbReference type="ChEBI" id="CHEBI:29105"/>
    </cofactor>
    <text evidence="9">Binds 1 zinc ion.</text>
</comment>
<keyword evidence="4 9" id="KW-0378">Hydrolase</keyword>
<dbReference type="Pfam" id="PF01432">
    <property type="entry name" value="Peptidase_M3"/>
    <property type="match status" value="1"/>
</dbReference>
<comment type="caution">
    <text evidence="12">The sequence shown here is derived from an EMBL/GenBank/DDBJ whole genome shotgun (WGS) entry which is preliminary data.</text>
</comment>
<name>A0ABS1CGI1_9GAMM</name>
<evidence type="ECO:0000256" key="8">
    <source>
        <dbReference type="ARBA" id="ARBA00026100"/>
    </source>
</evidence>
<keyword evidence="2 9" id="KW-0645">Protease</keyword>
<accession>A0ABS1CGI1</accession>
<dbReference type="InterPro" id="IPR045666">
    <property type="entry name" value="OpdA_N"/>
</dbReference>
<gene>
    <name evidence="12" type="ORF">CKO31_09765</name>
</gene>
<dbReference type="InterPro" id="IPR024080">
    <property type="entry name" value="Neurolysin/TOP_N"/>
</dbReference>
<dbReference type="EC" id="3.4.24.70" evidence="8"/>
<proteinExistence type="inferred from homology"/>
<dbReference type="PANTHER" id="PTHR11804:SF84">
    <property type="entry name" value="SACCHAROLYSIN"/>
    <property type="match status" value="1"/>
</dbReference>
<evidence type="ECO:0000256" key="9">
    <source>
        <dbReference type="RuleBase" id="RU003435"/>
    </source>
</evidence>
<comment type="catalytic activity">
    <reaction evidence="7">
        <text>Hydrolysis of oligopeptides, with broad specificity. Gly or Ala commonly occur as P1 or P1' residues, but more distant residues are also important, as is shown by the fact that Z-Gly-Pro-Gly-|-Gly-Pro-Ala is cleaved, but not Z-(Gly)(5).</text>
        <dbReference type="EC" id="3.4.24.70"/>
    </reaction>
</comment>
<dbReference type="Gene3D" id="3.40.390.10">
    <property type="entry name" value="Collagenase (Catalytic Domain)"/>
    <property type="match status" value="1"/>
</dbReference>
<evidence type="ECO:0000313" key="12">
    <source>
        <dbReference type="EMBL" id="MBK1631022.1"/>
    </source>
</evidence>
<reference evidence="12 13" key="1">
    <citation type="journal article" date="2020" name="Microorganisms">
        <title>Osmotic Adaptation and Compatible Solute Biosynthesis of Phototrophic Bacteria as Revealed from Genome Analyses.</title>
        <authorList>
            <person name="Imhoff J.F."/>
            <person name="Rahn T."/>
            <person name="Kunzel S."/>
            <person name="Keller A."/>
            <person name="Neulinger S.C."/>
        </authorList>
    </citation>
    <scope>NUCLEOTIDE SEQUENCE [LARGE SCALE GENOMIC DNA]</scope>
    <source>
        <strain evidence="12 13">DSM 6210</strain>
    </source>
</reference>
<dbReference type="EMBL" id="NRRV01000020">
    <property type="protein sequence ID" value="MBK1631022.1"/>
    <property type="molecule type" value="Genomic_DNA"/>
</dbReference>
<dbReference type="InterPro" id="IPR024077">
    <property type="entry name" value="Neurolysin/TOP_dom2"/>
</dbReference>
<feature type="domain" description="Peptidase M3A/M3B catalytic" evidence="10">
    <location>
        <begin position="219"/>
        <end position="673"/>
    </location>
</feature>
<evidence type="ECO:0000256" key="4">
    <source>
        <dbReference type="ARBA" id="ARBA00022801"/>
    </source>
</evidence>
<keyword evidence="6 9" id="KW-0482">Metalloprotease</keyword>
<dbReference type="Pfam" id="PF19310">
    <property type="entry name" value="TOP_N"/>
    <property type="match status" value="1"/>
</dbReference>
<evidence type="ECO:0000259" key="11">
    <source>
        <dbReference type="Pfam" id="PF19310"/>
    </source>
</evidence>
<dbReference type="PANTHER" id="PTHR11804">
    <property type="entry name" value="PROTEASE M3 THIMET OLIGOPEPTIDASE-RELATED"/>
    <property type="match status" value="1"/>
</dbReference>
<dbReference type="Gene3D" id="1.20.1050.40">
    <property type="entry name" value="Endopeptidase. Chain P, domain 1"/>
    <property type="match status" value="1"/>
</dbReference>
<evidence type="ECO:0000256" key="2">
    <source>
        <dbReference type="ARBA" id="ARBA00022670"/>
    </source>
</evidence>
<evidence type="ECO:0000313" key="13">
    <source>
        <dbReference type="Proteomes" id="UP000748752"/>
    </source>
</evidence>
<keyword evidence="5 9" id="KW-0862">Zinc</keyword>
<dbReference type="Proteomes" id="UP000748752">
    <property type="component" value="Unassembled WGS sequence"/>
</dbReference>
<evidence type="ECO:0000256" key="6">
    <source>
        <dbReference type="ARBA" id="ARBA00023049"/>
    </source>
</evidence>
<sequence length="691" mass="77785">MTNPLLEDRILPDFQRIQPEHIEPAIDRLLADGRALVAELGAAADTATWESFVERIELEDDRLSRAWSPVSHLSSVMSSDELRAAYNDCLPKLSDYASEVGQNTDLYRGYQRVAEQPGLSDAQRKMLADILRDLHLAGVDLPEEKKARFREISQRLSQLTNQFAENVLDATNGWHKQITDEAALAGVPAAGKALARHEAESRSLDGWVLTLDFPSFEPVMKHAQDRGLRREVYEAFSTRASDQGPQAGQWDNTPVMEEILALRHEQAQLLGFDSYAELSLAPKMARDTDEVMGFLNDLAAHALPQARAELQELRDFARDTDGLEDLAPWDLMYYGEKLRVARFDISDEALKPYFPLEGVISGMFRVAEKLFDVRIEQAEAGATWHPDVRRYVIQDTDGTPGAECYLDPFARQKKQGGAWMNGAVSRMIMGGRTQLPVAYLVCNFTPPVAGHPTLLSHREVETLFHELGHGLHHMLTRVDYPPVAGIHGVPWDAVELPSQFLENWCWERESLDLFARHHETGEPIPDGLFQRMLDAKHFQSAMQMVRQLELSLFDFRLHLEYDPSRGARIYEVLDEVRDQVAVLKPPAWNRFAHGFSHIFAGGYAAGYFSYKWAEVLSADAFSLFEERGVFDPDTGRAFRELILERGGSADAMDLFTAFRGREPKVDALLRHSGIGTAVQPADGDTDMQRVA</sequence>
<organism evidence="12 13">
    <name type="scientific">Thiohalocapsa halophila</name>
    <dbReference type="NCBI Taxonomy" id="69359"/>
    <lineage>
        <taxon>Bacteria</taxon>
        <taxon>Pseudomonadati</taxon>
        <taxon>Pseudomonadota</taxon>
        <taxon>Gammaproteobacteria</taxon>
        <taxon>Chromatiales</taxon>
        <taxon>Chromatiaceae</taxon>
        <taxon>Thiohalocapsa</taxon>
    </lineage>
</organism>
<dbReference type="InterPro" id="IPR045090">
    <property type="entry name" value="Pept_M3A_M3B"/>
</dbReference>
<dbReference type="RefSeq" id="WP_200236556.1">
    <property type="nucleotide sequence ID" value="NZ_NRRV01000020.1"/>
</dbReference>
<evidence type="ECO:0000256" key="7">
    <source>
        <dbReference type="ARBA" id="ARBA00024603"/>
    </source>
</evidence>
<evidence type="ECO:0000256" key="3">
    <source>
        <dbReference type="ARBA" id="ARBA00022723"/>
    </source>
</evidence>
<dbReference type="InterPro" id="IPR034005">
    <property type="entry name" value="M3A_DCP"/>
</dbReference>
<dbReference type="InterPro" id="IPR024079">
    <property type="entry name" value="MetalloPept_cat_dom_sf"/>
</dbReference>